<feature type="domain" description="Tyr recombinase" evidence="3">
    <location>
        <begin position="226"/>
        <end position="410"/>
    </location>
</feature>
<dbReference type="Gene3D" id="1.10.443.10">
    <property type="entry name" value="Intergrase catalytic core"/>
    <property type="match status" value="1"/>
</dbReference>
<reference evidence="4 5" key="1">
    <citation type="submission" date="2020-04" db="EMBL/GenBank/DDBJ databases">
        <authorList>
            <person name="Depoorter E."/>
        </authorList>
    </citation>
    <scope>NUCLEOTIDE SEQUENCE [LARGE SCALE GENOMIC DNA]</scope>
    <source>
        <strain evidence="4 5">BCC0217</strain>
    </source>
</reference>
<protein>
    <submittedName>
        <fullName evidence="4">Phage integrase family protein</fullName>
    </submittedName>
</protein>
<evidence type="ECO:0000313" key="5">
    <source>
        <dbReference type="Proteomes" id="UP000494301"/>
    </source>
</evidence>
<dbReference type="GO" id="GO:0003677">
    <property type="term" value="F:DNA binding"/>
    <property type="evidence" value="ECO:0007669"/>
    <property type="project" value="UniProtKB-KW"/>
</dbReference>
<name>A0A6J5JRN9_9BURK</name>
<dbReference type="InterPro" id="IPR002104">
    <property type="entry name" value="Integrase_catalytic"/>
</dbReference>
<sequence>MASSPVRGIQEIQWTRKDGTVGTAYRVRITRKDFKGQRSKVFDNFNEAKEYLTLSKTVRGKRLIYSVEQSEEEKYKLDNENRNNFTFEHFTRLYIRDYIETKPSTTELQRRSKANIISFFNTILRTSILDRTSTYQEKEELGIGDPENPIYKFFGTYDIRKINPIDINNYIRTRKRMGMKPISIQREITQISNVFNKVKYFSEFLEGLKNPCRDYDRDLIKNNSLKRERFLSDEEIKFIFDDFKNYSNSELYQICNLSLITSMRRSEVITLKQEQVKENYIQLIHTKSGKPRKVYLTKEAQEFLATLKPKTKDGRFFTYTITGFDRIFRAQVLRLKLDLKFHDFRKTSISRTISKADGNSLLVANILGFSSVRKFDELHVRSRLMTTDTQLGALRTFGHDNPDITNKHYLTPILDDVNKIKKLNELKEKQKLNNINPEEKEELLFLLIELTKTNV</sequence>
<evidence type="ECO:0000256" key="1">
    <source>
        <dbReference type="ARBA" id="ARBA00023125"/>
    </source>
</evidence>
<dbReference type="InterPro" id="IPR010998">
    <property type="entry name" value="Integrase_recombinase_N"/>
</dbReference>
<dbReference type="InterPro" id="IPR013762">
    <property type="entry name" value="Integrase-like_cat_sf"/>
</dbReference>
<dbReference type="SUPFAM" id="SSF56349">
    <property type="entry name" value="DNA breaking-rejoining enzymes"/>
    <property type="match status" value="1"/>
</dbReference>
<organism evidence="4 5">
    <name type="scientific">Burkholderia aenigmatica</name>
    <dbReference type="NCBI Taxonomy" id="2015348"/>
    <lineage>
        <taxon>Bacteria</taxon>
        <taxon>Pseudomonadati</taxon>
        <taxon>Pseudomonadota</taxon>
        <taxon>Betaproteobacteria</taxon>
        <taxon>Burkholderiales</taxon>
        <taxon>Burkholderiaceae</taxon>
        <taxon>Burkholderia</taxon>
        <taxon>Burkholderia cepacia complex</taxon>
    </lineage>
</organism>
<evidence type="ECO:0000313" key="4">
    <source>
        <dbReference type="EMBL" id="CAB3973775.1"/>
    </source>
</evidence>
<gene>
    <name evidence="4" type="ORF">BLA3211_07665</name>
</gene>
<dbReference type="Pfam" id="PF00589">
    <property type="entry name" value="Phage_integrase"/>
    <property type="match status" value="1"/>
</dbReference>
<keyword evidence="1" id="KW-0238">DNA-binding</keyword>
<evidence type="ECO:0000256" key="2">
    <source>
        <dbReference type="ARBA" id="ARBA00023172"/>
    </source>
</evidence>
<dbReference type="CDD" id="cd00796">
    <property type="entry name" value="INT_Rci_Hp1_C"/>
    <property type="match status" value="1"/>
</dbReference>
<evidence type="ECO:0000259" key="3">
    <source>
        <dbReference type="PROSITE" id="PS51898"/>
    </source>
</evidence>
<keyword evidence="2" id="KW-0233">DNA recombination</keyword>
<dbReference type="RefSeq" id="WP_175223421.1">
    <property type="nucleotide sequence ID" value="NZ_CABWIL020000041.1"/>
</dbReference>
<dbReference type="EMBL" id="CABWIL020000041">
    <property type="protein sequence ID" value="CAB3973775.1"/>
    <property type="molecule type" value="Genomic_DNA"/>
</dbReference>
<accession>A0A6J5JRN9</accession>
<dbReference type="PROSITE" id="PS51898">
    <property type="entry name" value="TYR_RECOMBINASE"/>
    <property type="match status" value="1"/>
</dbReference>
<dbReference type="GO" id="GO:0015074">
    <property type="term" value="P:DNA integration"/>
    <property type="evidence" value="ECO:0007669"/>
    <property type="project" value="InterPro"/>
</dbReference>
<dbReference type="InterPro" id="IPR011010">
    <property type="entry name" value="DNA_brk_join_enz"/>
</dbReference>
<dbReference type="GO" id="GO:0006310">
    <property type="term" value="P:DNA recombination"/>
    <property type="evidence" value="ECO:0007669"/>
    <property type="project" value="UniProtKB-KW"/>
</dbReference>
<proteinExistence type="predicted"/>
<dbReference type="Proteomes" id="UP000494301">
    <property type="component" value="Unassembled WGS sequence"/>
</dbReference>
<dbReference type="Gene3D" id="1.10.150.130">
    <property type="match status" value="1"/>
</dbReference>
<dbReference type="AlphaFoldDB" id="A0A6J5JRN9"/>